<evidence type="ECO:0000256" key="3">
    <source>
        <dbReference type="ARBA" id="ARBA00022840"/>
    </source>
</evidence>
<dbReference type="InterPro" id="IPR017871">
    <property type="entry name" value="ABC_transporter-like_CS"/>
</dbReference>
<dbReference type="RefSeq" id="WP_004406012.1">
    <property type="nucleotide sequence ID" value="NC_014209.1"/>
</dbReference>
<reference evidence="5 6" key="1">
    <citation type="submission" date="2010-05" db="EMBL/GenBank/DDBJ databases">
        <title>Complete sequence of Thermoanaerobacter mathranii subsp. mathranii mathranii str. A3.</title>
        <authorList>
            <consortium name="US DOE Joint Genome Institute"/>
            <person name="Lucas S."/>
            <person name="Copeland A."/>
            <person name="Lapidus A."/>
            <person name="Cheng J.-F."/>
            <person name="Bruce D."/>
            <person name="Goodwin L."/>
            <person name="Pitluck S."/>
            <person name="Held B."/>
            <person name="Detter J.C."/>
            <person name="Han C."/>
            <person name="Tapia R."/>
            <person name="Land M."/>
            <person name="Hauser L."/>
            <person name="Kyrpides N."/>
            <person name="Mikhailova N."/>
            <person name="Zhou J."/>
            <person name="Hemme C."/>
            <person name="Woyke T."/>
        </authorList>
    </citation>
    <scope>NUCLEOTIDE SEQUENCE [LARGE SCALE GENOMIC DNA]</scope>
    <source>
        <strain evidence="5 6">A3</strain>
    </source>
</reference>
<dbReference type="Pfam" id="PF00005">
    <property type="entry name" value="ABC_tran"/>
    <property type="match status" value="1"/>
</dbReference>
<dbReference type="InterPro" id="IPR050763">
    <property type="entry name" value="ABC_transporter_ATP-binding"/>
</dbReference>
<keyword evidence="6" id="KW-1185">Reference proteome</keyword>
<dbReference type="EMBL" id="CP002032">
    <property type="protein sequence ID" value="ADH60222.1"/>
    <property type="molecule type" value="Genomic_DNA"/>
</dbReference>
<protein>
    <submittedName>
        <fullName evidence="5">ABC transporter related protein</fullName>
    </submittedName>
</protein>
<dbReference type="PROSITE" id="PS00211">
    <property type="entry name" value="ABC_TRANSPORTER_1"/>
    <property type="match status" value="1"/>
</dbReference>
<evidence type="ECO:0000313" key="6">
    <source>
        <dbReference type="Proteomes" id="UP000002064"/>
    </source>
</evidence>
<keyword evidence="1" id="KW-0813">Transport</keyword>
<dbReference type="InterPro" id="IPR003439">
    <property type="entry name" value="ABC_transporter-like_ATP-bd"/>
</dbReference>
<accession>A0ABN3YZW1</accession>
<dbReference type="SUPFAM" id="SSF52540">
    <property type="entry name" value="P-loop containing nucleoside triphosphate hydrolases"/>
    <property type="match status" value="1"/>
</dbReference>
<feature type="domain" description="ABC transporter" evidence="4">
    <location>
        <begin position="4"/>
        <end position="257"/>
    </location>
</feature>
<dbReference type="InterPro" id="IPR027417">
    <property type="entry name" value="P-loop_NTPase"/>
</dbReference>
<dbReference type="SMART" id="SM00382">
    <property type="entry name" value="AAA"/>
    <property type="match status" value="1"/>
</dbReference>
<gene>
    <name evidence="5" type="ordered locus">Tmath_0454</name>
</gene>
<name>A0ABN3YZW1_THEM3</name>
<organism evidence="5 6">
    <name type="scientific">Thermoanaerobacter mathranii subsp. mathranii (strain DSM 11426 / CCUG 53645 / CIP 108742 / A3)</name>
    <dbReference type="NCBI Taxonomy" id="583358"/>
    <lineage>
        <taxon>Bacteria</taxon>
        <taxon>Bacillati</taxon>
        <taxon>Bacillota</taxon>
        <taxon>Clostridia</taxon>
        <taxon>Thermoanaerobacterales</taxon>
        <taxon>Thermoanaerobacteraceae</taxon>
        <taxon>Thermoanaerobacter</taxon>
    </lineage>
</organism>
<proteinExistence type="predicted"/>
<dbReference type="PANTHER" id="PTHR42711:SF1">
    <property type="entry name" value="ABC-TRANSPORT PROTEIN, ATP-BINDING COMPONENT"/>
    <property type="match status" value="1"/>
</dbReference>
<dbReference type="Proteomes" id="UP000002064">
    <property type="component" value="Chromosome"/>
</dbReference>
<dbReference type="PROSITE" id="PS50893">
    <property type="entry name" value="ABC_TRANSPORTER_2"/>
    <property type="match status" value="1"/>
</dbReference>
<evidence type="ECO:0000256" key="1">
    <source>
        <dbReference type="ARBA" id="ARBA00022448"/>
    </source>
</evidence>
<dbReference type="InterPro" id="IPR003593">
    <property type="entry name" value="AAA+_ATPase"/>
</dbReference>
<keyword evidence="2" id="KW-0547">Nucleotide-binding</keyword>
<evidence type="ECO:0000313" key="5">
    <source>
        <dbReference type="EMBL" id="ADH60222.1"/>
    </source>
</evidence>
<dbReference type="Gene3D" id="3.40.50.300">
    <property type="entry name" value="P-loop containing nucleotide triphosphate hydrolases"/>
    <property type="match status" value="1"/>
</dbReference>
<evidence type="ECO:0000256" key="2">
    <source>
        <dbReference type="ARBA" id="ARBA00022741"/>
    </source>
</evidence>
<evidence type="ECO:0000259" key="4">
    <source>
        <dbReference type="PROSITE" id="PS50893"/>
    </source>
</evidence>
<keyword evidence="3" id="KW-0067">ATP-binding</keyword>
<sequence length="343" mass="38949">MRVIEVKNLTKVYCAYEGKSLGRIFKRLWSREGVKEVKALDNVSFSIDLGESVGLIGVNGAGKSTTIKILTGILEPTEGVVRVFGNIPSKHRMKNNYRIGAVFGQRTQLRWDLPAYESYGLLKEIYNVDDKVFKERLDYFSEVLDIKKIMHRPVRTLSLGEKMRAELCAAFLHGPEVVFLDEPTIGLDIFSKEALLHFLKEIKEEKKVTIILTTHDLSDIEEVSDRIIILDRGKILFDASKDEVLNTLEVGSQIIFTLKNKEAVIPQSVKSLPFSISKNFLKVDNVSKDLVPQVLTDVFSYNTVLGVEINYPDFKDIVKQIYLQNKDRGRKNGDNLYKGKIGF</sequence>
<dbReference type="PANTHER" id="PTHR42711">
    <property type="entry name" value="ABC TRANSPORTER ATP-BINDING PROTEIN"/>
    <property type="match status" value="1"/>
</dbReference>